<comment type="caution">
    <text evidence="1">The sequence shown here is derived from an EMBL/GenBank/DDBJ whole genome shotgun (WGS) entry which is preliminary data.</text>
</comment>
<reference evidence="1" key="2">
    <citation type="submission" date="2023-04" db="EMBL/GenBank/DDBJ databases">
        <authorList>
            <person name="Sun J.-Q."/>
        </authorList>
    </citation>
    <scope>NUCLEOTIDE SEQUENCE</scope>
    <source>
        <strain evidence="1">CC-YY355</strain>
    </source>
</reference>
<reference evidence="1" key="1">
    <citation type="journal article" date="2007" name="Int. J. Syst. Evol. Microbiol.">
        <title>Luteimonas composti sp. nov., a moderately thermophilic bacterium isolated from food waste.</title>
        <authorList>
            <person name="Young C.C."/>
            <person name="Kampfer P."/>
            <person name="Chen W.M."/>
            <person name="Yen W.S."/>
            <person name="Arun A.B."/>
            <person name="Lai W.A."/>
            <person name="Shen F.T."/>
            <person name="Rekha P.D."/>
            <person name="Lin K.Y."/>
            <person name="Chou J.H."/>
        </authorList>
    </citation>
    <scope>NUCLEOTIDE SEQUENCE</scope>
    <source>
        <strain evidence="1">CC-YY355</strain>
    </source>
</reference>
<accession>A0ABT6MSH8</accession>
<gene>
    <name evidence="1" type="ORF">QF205_10825</name>
</gene>
<sequence length="129" mass="13499">MSARQTLSVPTVAGLTLELAFEPNGSRAGQVNATLYVPEGKAEPGASLTDRTAAFLCGGRIWSDVYIDARTHQHAPPVLWLRGAAIDIDDDTAATVEAWLASRPRVAAEAVPSTLPRDIAAPAAPAVRA</sequence>
<dbReference type="Proteomes" id="UP001160550">
    <property type="component" value="Unassembled WGS sequence"/>
</dbReference>
<name>A0ABT6MSH8_9GAMM</name>
<dbReference type="EMBL" id="JARYGX010000021">
    <property type="protein sequence ID" value="MDH7453555.1"/>
    <property type="molecule type" value="Genomic_DNA"/>
</dbReference>
<dbReference type="RefSeq" id="WP_280942774.1">
    <property type="nucleotide sequence ID" value="NZ_JARYGX010000021.1"/>
</dbReference>
<evidence type="ECO:0000313" key="2">
    <source>
        <dbReference type="Proteomes" id="UP001160550"/>
    </source>
</evidence>
<keyword evidence="2" id="KW-1185">Reference proteome</keyword>
<organism evidence="1 2">
    <name type="scientific">Luteimonas composti</name>
    <dbReference type="NCBI Taxonomy" id="398257"/>
    <lineage>
        <taxon>Bacteria</taxon>
        <taxon>Pseudomonadati</taxon>
        <taxon>Pseudomonadota</taxon>
        <taxon>Gammaproteobacteria</taxon>
        <taxon>Lysobacterales</taxon>
        <taxon>Lysobacteraceae</taxon>
        <taxon>Luteimonas</taxon>
    </lineage>
</organism>
<proteinExistence type="predicted"/>
<protein>
    <submittedName>
        <fullName evidence="1">Uncharacterized protein</fullName>
    </submittedName>
</protein>
<evidence type="ECO:0000313" key="1">
    <source>
        <dbReference type="EMBL" id="MDH7453555.1"/>
    </source>
</evidence>